<feature type="non-terminal residue" evidence="2">
    <location>
        <position position="301"/>
    </location>
</feature>
<dbReference type="PANTHER" id="PTHR34512:SF30">
    <property type="entry name" value="OUTER MEMBRANE PROTEIN ASSEMBLY FACTOR BAMB"/>
    <property type="match status" value="1"/>
</dbReference>
<feature type="non-terminal residue" evidence="2">
    <location>
        <position position="1"/>
    </location>
</feature>
<feature type="domain" description="Pyrrolo-quinoline quinone repeat" evidence="1">
    <location>
        <begin position="172"/>
        <end position="286"/>
    </location>
</feature>
<evidence type="ECO:0000313" key="2">
    <source>
        <dbReference type="EMBL" id="GAI83734.1"/>
    </source>
</evidence>
<name>X1TUL1_9ZZZZ</name>
<proteinExistence type="predicted"/>
<comment type="caution">
    <text evidence="2">The sequence shown here is derived from an EMBL/GenBank/DDBJ whole genome shotgun (WGS) entry which is preliminary data.</text>
</comment>
<dbReference type="InterPro" id="IPR011047">
    <property type="entry name" value="Quinoprotein_ADH-like_sf"/>
</dbReference>
<dbReference type="EMBL" id="BARW01009708">
    <property type="protein sequence ID" value="GAI83734.1"/>
    <property type="molecule type" value="Genomic_DNA"/>
</dbReference>
<dbReference type="Pfam" id="PF13360">
    <property type="entry name" value="PQQ_2"/>
    <property type="match status" value="1"/>
</dbReference>
<reference evidence="2" key="1">
    <citation type="journal article" date="2014" name="Front. Microbiol.">
        <title>High frequency of phylogenetically diverse reductive dehalogenase-homologous genes in deep subseafloor sedimentary metagenomes.</title>
        <authorList>
            <person name="Kawai M."/>
            <person name="Futagami T."/>
            <person name="Toyoda A."/>
            <person name="Takaki Y."/>
            <person name="Nishi S."/>
            <person name="Hori S."/>
            <person name="Arai W."/>
            <person name="Tsubouchi T."/>
            <person name="Morono Y."/>
            <person name="Uchiyama I."/>
            <person name="Ito T."/>
            <person name="Fujiyama A."/>
            <person name="Inagaki F."/>
            <person name="Takami H."/>
        </authorList>
    </citation>
    <scope>NUCLEOTIDE SEQUENCE</scope>
    <source>
        <strain evidence="2">Expedition CK06-06</strain>
    </source>
</reference>
<dbReference type="InterPro" id="IPR015943">
    <property type="entry name" value="WD40/YVTN_repeat-like_dom_sf"/>
</dbReference>
<sequence>TKGSSWIAYNSFNGEWVYTIENVPRGVQTTGPNGEILIYTVDSDGWMTLWNSYDVINNEGTWVPGRYWNPGGKTLDASLGIVWNKTIPEGLQRAYQCKFGDRIVGSSTSTSQITTWGISLKPGQEGTLLFKETWQPPTSWVTGNQSISRAAGSIEDGLITVWNKETQQYWGFSTETGKYLWGPTEPQNYLDFLGLHSYIAYGRFFSQGMSGMVYCYNATTGKLIWTYSADDPYNQVLWANQWHIRPLFFADGKIYMGTSEHSPVDPKTRGSPFVCVDVENGDEIWRANGLFRQSDWGGRAI</sequence>
<dbReference type="SUPFAM" id="SSF50998">
    <property type="entry name" value="Quinoprotein alcohol dehydrogenase-like"/>
    <property type="match status" value="1"/>
</dbReference>
<protein>
    <recommendedName>
        <fullName evidence="1">Pyrrolo-quinoline quinone repeat domain-containing protein</fullName>
    </recommendedName>
</protein>
<dbReference type="Gene3D" id="2.130.10.10">
    <property type="entry name" value="YVTN repeat-like/Quinoprotein amine dehydrogenase"/>
    <property type="match status" value="1"/>
</dbReference>
<dbReference type="PANTHER" id="PTHR34512">
    <property type="entry name" value="CELL SURFACE PROTEIN"/>
    <property type="match status" value="1"/>
</dbReference>
<dbReference type="InterPro" id="IPR002372">
    <property type="entry name" value="PQQ_rpt_dom"/>
</dbReference>
<organism evidence="2">
    <name type="scientific">marine sediment metagenome</name>
    <dbReference type="NCBI Taxonomy" id="412755"/>
    <lineage>
        <taxon>unclassified sequences</taxon>
        <taxon>metagenomes</taxon>
        <taxon>ecological metagenomes</taxon>
    </lineage>
</organism>
<accession>X1TUL1</accession>
<evidence type="ECO:0000259" key="1">
    <source>
        <dbReference type="Pfam" id="PF13360"/>
    </source>
</evidence>
<dbReference type="AlphaFoldDB" id="X1TUL1"/>
<gene>
    <name evidence="2" type="ORF">S12H4_19413</name>
</gene>